<evidence type="ECO:0000313" key="9">
    <source>
        <dbReference type="EMBL" id="MBC5696524.1"/>
    </source>
</evidence>
<feature type="domain" description="Membrane transport protein MMPL" evidence="8">
    <location>
        <begin position="12"/>
        <end position="295"/>
    </location>
</feature>
<protein>
    <submittedName>
        <fullName evidence="9">MMPL family transporter</fullName>
    </submittedName>
</protein>
<comment type="subcellular location">
    <subcellularLocation>
        <location evidence="1">Cell membrane</location>
        <topology evidence="1">Multi-pass membrane protein</topology>
    </subcellularLocation>
</comment>
<feature type="transmembrane region" description="Helical" evidence="7">
    <location>
        <begin position="279"/>
        <end position="297"/>
    </location>
</feature>
<proteinExistence type="predicted"/>
<evidence type="ECO:0000256" key="3">
    <source>
        <dbReference type="ARBA" id="ARBA00022692"/>
    </source>
</evidence>
<accession>A0ABR7GQE1</accession>
<feature type="compositionally biased region" description="Basic and acidic residues" evidence="6">
    <location>
        <begin position="760"/>
        <end position="779"/>
    </location>
</feature>
<dbReference type="SUPFAM" id="SSF82866">
    <property type="entry name" value="Multidrug efflux transporter AcrB transmembrane domain"/>
    <property type="match status" value="2"/>
</dbReference>
<keyword evidence="10" id="KW-1185">Reference proteome</keyword>
<comment type="caution">
    <text evidence="9">The sequence shown here is derived from an EMBL/GenBank/DDBJ whole genome shotgun (WGS) entry which is preliminary data.</text>
</comment>
<evidence type="ECO:0000259" key="8">
    <source>
        <dbReference type="Pfam" id="PF03176"/>
    </source>
</evidence>
<feature type="domain" description="Membrane transport protein MMPL" evidence="8">
    <location>
        <begin position="436"/>
        <end position="659"/>
    </location>
</feature>
<keyword evidence="3 7" id="KW-0812">Transmembrane</keyword>
<dbReference type="InterPro" id="IPR050545">
    <property type="entry name" value="Mycobact_MmpL"/>
</dbReference>
<reference evidence="9 10" key="1">
    <citation type="submission" date="2020-08" db="EMBL/GenBank/DDBJ databases">
        <title>Genome public.</title>
        <authorList>
            <person name="Liu C."/>
            <person name="Sun Q."/>
        </authorList>
    </citation>
    <scope>NUCLEOTIDE SEQUENCE [LARGE SCALE GENOMIC DNA]</scope>
    <source>
        <strain evidence="9 10">M2</strain>
    </source>
</reference>
<keyword evidence="4 7" id="KW-1133">Transmembrane helix</keyword>
<feature type="transmembrane region" description="Helical" evidence="7">
    <location>
        <begin position="623"/>
        <end position="646"/>
    </location>
</feature>
<evidence type="ECO:0000256" key="6">
    <source>
        <dbReference type="SAM" id="MobiDB-lite"/>
    </source>
</evidence>
<keyword evidence="5 7" id="KW-0472">Membrane</keyword>
<dbReference type="EMBL" id="JACOPK010000011">
    <property type="protein sequence ID" value="MBC5696524.1"/>
    <property type="molecule type" value="Genomic_DNA"/>
</dbReference>
<feature type="transmembrane region" description="Helical" evidence="7">
    <location>
        <begin position="328"/>
        <end position="350"/>
    </location>
</feature>
<evidence type="ECO:0000256" key="4">
    <source>
        <dbReference type="ARBA" id="ARBA00022989"/>
    </source>
</evidence>
<feature type="transmembrane region" description="Helical" evidence="7">
    <location>
        <begin position="203"/>
        <end position="221"/>
    </location>
</feature>
<feature type="transmembrane region" description="Helical" evidence="7">
    <location>
        <begin position="171"/>
        <end position="191"/>
    </location>
</feature>
<feature type="compositionally biased region" description="Basic residues" evidence="6">
    <location>
        <begin position="735"/>
        <end position="753"/>
    </location>
</feature>
<dbReference type="PANTHER" id="PTHR33406">
    <property type="entry name" value="MEMBRANE PROTEIN MJ1562-RELATED"/>
    <property type="match status" value="1"/>
</dbReference>
<feature type="transmembrane region" description="Helical" evidence="7">
    <location>
        <begin position="145"/>
        <end position="164"/>
    </location>
</feature>
<sequence>MVGINYDLTKYLPDSSPSAQALDIMEDEFTYPGMGRVMLHDVTLYEAKNIKDRIADVEGVDMVMWADMTTNIYGSSEFIDYDDIDDYYHEDDQSAYMDVIFEDKDSSSQTHKAVRQIEQIVGDRGLVAGSAVSDTNLGPTINKEVARVMVLAVIIIYIILTITTTSWFEPVMFLSVLGIAIIINMGSNIILGEISFLSNAVGAVLQLACSMDYSIFLLHSFTQERAQGIEPEQAMANAWRSAFSSIFASGMTTIVGFAAMCLMNFGIGPDMGVVLAKGITISLITVLLLMPALILRFQDIVAKTQHRPFIPQQSRGMGNFAYRIRRPLFIFVLLIIIPCYIAQGMANFTYGNEAVANSPGTPVYEAEQQMNAAYGKSNMMIALVPLDSSLTEKAMTDEINDLPYVKYALSLSSVLPEGIPEDFLPENITSIMHSKNWARVIINVRSSGESDDAFKFADNIRGIVDQYYPNEQTYLVGVTPSTQDIKSIIVPDYNRVNIVSLLGVALVVALTYKALILPFVVLIPIECAIFINTALPYIYGQRTMYLGFIIVGCIQLGATIDYSILLTGNYLDARTQGDKKEAAIRAVSMSAESVMTSGMIVMTVAYGLYFMTSVEAISSLGRLIGRGAFISVIMVLFFLPMCLMIFDRFIVKPDHAERKHAKMNRIHAMKIKLPTLSALHEQRLRLHQQIRENRHARHKQTRAKWNNLLHGKGFTLPEQPDNGEGIETPETAKRTLPKRVRMRLKARLDRRKARLSDLISARKNDNDKSNTEENDNEKK</sequence>
<dbReference type="InterPro" id="IPR004869">
    <property type="entry name" value="MMPL_dom"/>
</dbReference>
<evidence type="ECO:0000256" key="2">
    <source>
        <dbReference type="ARBA" id="ARBA00022475"/>
    </source>
</evidence>
<organism evidence="9 10">
    <name type="scientific">Agathobaculum hominis</name>
    <dbReference type="NCBI Taxonomy" id="2763014"/>
    <lineage>
        <taxon>Bacteria</taxon>
        <taxon>Bacillati</taxon>
        <taxon>Bacillota</taxon>
        <taxon>Clostridia</taxon>
        <taxon>Eubacteriales</taxon>
        <taxon>Butyricicoccaceae</taxon>
        <taxon>Agathobaculum</taxon>
    </lineage>
</organism>
<dbReference type="Gene3D" id="1.20.1640.10">
    <property type="entry name" value="Multidrug efflux transporter AcrB transmembrane domain"/>
    <property type="match status" value="2"/>
</dbReference>
<evidence type="ECO:0000256" key="5">
    <source>
        <dbReference type="ARBA" id="ARBA00023136"/>
    </source>
</evidence>
<feature type="transmembrane region" description="Helical" evidence="7">
    <location>
        <begin position="242"/>
        <end position="267"/>
    </location>
</feature>
<evidence type="ECO:0000256" key="1">
    <source>
        <dbReference type="ARBA" id="ARBA00004651"/>
    </source>
</evidence>
<evidence type="ECO:0000313" key="10">
    <source>
        <dbReference type="Proteomes" id="UP000641741"/>
    </source>
</evidence>
<dbReference type="Pfam" id="PF03176">
    <property type="entry name" value="MMPL"/>
    <property type="match status" value="2"/>
</dbReference>
<name>A0ABR7GQE1_9FIRM</name>
<dbReference type="PANTHER" id="PTHR33406:SF13">
    <property type="entry name" value="MEMBRANE PROTEIN YDFJ"/>
    <property type="match status" value="1"/>
</dbReference>
<feature type="region of interest" description="Disordered" evidence="6">
    <location>
        <begin position="711"/>
        <end position="779"/>
    </location>
</feature>
<feature type="transmembrane region" description="Helical" evidence="7">
    <location>
        <begin position="545"/>
        <end position="565"/>
    </location>
</feature>
<dbReference type="Proteomes" id="UP000641741">
    <property type="component" value="Unassembled WGS sequence"/>
</dbReference>
<evidence type="ECO:0000256" key="7">
    <source>
        <dbReference type="SAM" id="Phobius"/>
    </source>
</evidence>
<feature type="transmembrane region" description="Helical" evidence="7">
    <location>
        <begin position="586"/>
        <end position="611"/>
    </location>
</feature>
<keyword evidence="2" id="KW-1003">Cell membrane</keyword>
<gene>
    <name evidence="9" type="ORF">H8S02_11335</name>
</gene>